<organism evidence="1 2">
    <name type="scientific">Proteobacteria bacterium 228</name>
    <dbReference type="NCBI Taxonomy" id="2083153"/>
    <lineage>
        <taxon>Bacteria</taxon>
        <taxon>Pseudomonadati</taxon>
        <taxon>Pseudomonadota</taxon>
    </lineage>
</organism>
<name>A0A2S5KRN5_9PROT</name>
<dbReference type="EMBL" id="PRLP01000034">
    <property type="protein sequence ID" value="PPC77390.1"/>
    <property type="molecule type" value="Genomic_DNA"/>
</dbReference>
<evidence type="ECO:0000313" key="1">
    <source>
        <dbReference type="EMBL" id="PPC77390.1"/>
    </source>
</evidence>
<protein>
    <submittedName>
        <fullName evidence="1">Uncharacterized protein</fullName>
    </submittedName>
</protein>
<dbReference type="AlphaFoldDB" id="A0A2S5KRN5"/>
<sequence>MLVFIRHAEGMRCFYLTFAFEITSKLRILDTVICFCKHLSEKDSHTLKKTGRTQKQVQLRV</sequence>
<reference evidence="1 2" key="1">
    <citation type="submission" date="2018-02" db="EMBL/GenBank/DDBJ databases">
        <title>novel marine gammaproteobacteria from coastal saline agro ecosystem.</title>
        <authorList>
            <person name="Krishnan R."/>
            <person name="Ramesh Kumar N."/>
        </authorList>
    </citation>
    <scope>NUCLEOTIDE SEQUENCE [LARGE SCALE GENOMIC DNA]</scope>
    <source>
        <strain evidence="1 2">228</strain>
    </source>
</reference>
<proteinExistence type="predicted"/>
<gene>
    <name evidence="1" type="ORF">C4K68_11025</name>
</gene>
<dbReference type="Proteomes" id="UP000238196">
    <property type="component" value="Unassembled WGS sequence"/>
</dbReference>
<accession>A0A2S5KRN5</accession>
<evidence type="ECO:0000313" key="2">
    <source>
        <dbReference type="Proteomes" id="UP000238196"/>
    </source>
</evidence>
<comment type="caution">
    <text evidence="1">The sequence shown here is derived from an EMBL/GenBank/DDBJ whole genome shotgun (WGS) entry which is preliminary data.</text>
</comment>